<keyword evidence="1" id="KW-1133">Transmembrane helix</keyword>
<reference evidence="3" key="1">
    <citation type="submission" date="2015-09" db="EMBL/GenBank/DDBJ databases">
        <authorList>
            <consortium name="Pathogen Informatics"/>
        </authorList>
    </citation>
    <scope>NUCLEOTIDE SEQUENCE [LARGE SCALE GENOMIC DNA]</scope>
    <source>
        <strain evidence="3">Lake Konstanz</strain>
    </source>
</reference>
<dbReference type="EMBL" id="CYKH01001528">
    <property type="protein sequence ID" value="CUG87478.1"/>
    <property type="molecule type" value="Genomic_DNA"/>
</dbReference>
<dbReference type="Proteomes" id="UP000051952">
    <property type="component" value="Unassembled WGS sequence"/>
</dbReference>
<accession>A0A0S4JB90</accession>
<organism evidence="2 3">
    <name type="scientific">Bodo saltans</name>
    <name type="common">Flagellated protozoan</name>
    <dbReference type="NCBI Taxonomy" id="75058"/>
    <lineage>
        <taxon>Eukaryota</taxon>
        <taxon>Discoba</taxon>
        <taxon>Euglenozoa</taxon>
        <taxon>Kinetoplastea</taxon>
        <taxon>Metakinetoplastina</taxon>
        <taxon>Eubodonida</taxon>
        <taxon>Bodonidae</taxon>
        <taxon>Bodo</taxon>
    </lineage>
</organism>
<feature type="transmembrane region" description="Helical" evidence="1">
    <location>
        <begin position="6"/>
        <end position="25"/>
    </location>
</feature>
<keyword evidence="1" id="KW-0472">Membrane</keyword>
<evidence type="ECO:0000313" key="2">
    <source>
        <dbReference type="EMBL" id="CUG87478.1"/>
    </source>
</evidence>
<evidence type="ECO:0000313" key="3">
    <source>
        <dbReference type="Proteomes" id="UP000051952"/>
    </source>
</evidence>
<keyword evidence="1" id="KW-0812">Transmembrane</keyword>
<keyword evidence="3" id="KW-1185">Reference proteome</keyword>
<name>A0A0S4JB90_BODSA</name>
<dbReference type="VEuPathDB" id="TriTrypDB:BSAL_10325"/>
<proteinExistence type="predicted"/>
<sequence length="170" mass="19336">MGLYDIGIACSILHGIVLVLGYLTFSSINSSIERIGSISFRTFFTFSHLFIPSLTVCGCVACWMSVIFQNMALAVLFLCIPVVFTVFLGMIYMCSSLDDHGPSNKEILHGRTADYYQTQGFSHVDFANDLISRTHEFRTDHPDFEMENSPYLRERMSRMSPRQRPPSIDR</sequence>
<feature type="transmembrane region" description="Helical" evidence="1">
    <location>
        <begin position="72"/>
        <end position="95"/>
    </location>
</feature>
<dbReference type="AlphaFoldDB" id="A0A0S4JB90"/>
<evidence type="ECO:0000256" key="1">
    <source>
        <dbReference type="SAM" id="Phobius"/>
    </source>
</evidence>
<feature type="transmembrane region" description="Helical" evidence="1">
    <location>
        <begin position="46"/>
        <end position="66"/>
    </location>
</feature>
<protein>
    <submittedName>
        <fullName evidence="2">Membrane-associated protein, putative</fullName>
    </submittedName>
</protein>
<gene>
    <name evidence="2" type="ORF">BSAL_10325</name>
</gene>